<dbReference type="GO" id="GO:0006508">
    <property type="term" value="P:proteolysis"/>
    <property type="evidence" value="ECO:0007669"/>
    <property type="project" value="UniProtKB-KW"/>
</dbReference>
<feature type="active site" description="Charge relay system" evidence="1">
    <location>
        <position position="38"/>
    </location>
</feature>
<feature type="domain" description="Peptidase S8/S53" evidence="2">
    <location>
        <begin position="45"/>
        <end position="206"/>
    </location>
</feature>
<keyword evidence="4" id="KW-1185">Reference proteome</keyword>
<keyword evidence="1" id="KW-0720">Serine protease</keyword>
<protein>
    <submittedName>
        <fullName evidence="3">Subtilisin</fullName>
    </submittedName>
</protein>
<reference evidence="3 4" key="1">
    <citation type="submission" date="2020-02" db="EMBL/GenBank/DDBJ databases">
        <title>Nitrogenibacter mangrovi gen. nov., sp. nov. isolated from mangrove sediment, a denitrifying betaproteobacterium.</title>
        <authorList>
            <person name="Liao H."/>
            <person name="Tian Y."/>
        </authorList>
    </citation>
    <scope>NUCLEOTIDE SEQUENCE [LARGE SCALE GENOMIC DNA]</scope>
    <source>
        <strain evidence="3 4">M9-3-2</strain>
    </source>
</reference>
<dbReference type="PROSITE" id="PS51892">
    <property type="entry name" value="SUBTILASE"/>
    <property type="match status" value="1"/>
</dbReference>
<proteinExistence type="inferred from homology"/>
<feature type="active site" description="Charge relay system" evidence="1">
    <location>
        <position position="11"/>
    </location>
</feature>
<name>A0A6C1B041_9RHOO</name>
<evidence type="ECO:0000256" key="1">
    <source>
        <dbReference type="PROSITE-ProRule" id="PRU01240"/>
    </source>
</evidence>
<dbReference type="EMBL" id="CP048836">
    <property type="protein sequence ID" value="QID16178.1"/>
    <property type="molecule type" value="Genomic_DNA"/>
</dbReference>
<dbReference type="InterPro" id="IPR000209">
    <property type="entry name" value="Peptidase_S8/S53_dom"/>
</dbReference>
<dbReference type="SUPFAM" id="SSF52743">
    <property type="entry name" value="Subtilisin-like"/>
    <property type="match status" value="1"/>
</dbReference>
<keyword evidence="1" id="KW-0645">Protease</keyword>
<sequence>MKPRIRVGLIDGAVAGEAAPAVVESRRFNGLDAADGDHGGLVAQCVLEHCAEAELIVAQVFDRRRVAPVAAIVDAIDWLVERDVAIINMSFGMAHETPLMAAMCRYAAGCGATLVAAAPAHGPAAFPARLDACLAVTGDARCQRGEIAYLGTANSDFGTHPFVRPGQPQAGGGASIATARMSGLVAARVAAGVPASRLRQTLIGAARHVGPEVRHG</sequence>
<evidence type="ECO:0000259" key="2">
    <source>
        <dbReference type="Pfam" id="PF00082"/>
    </source>
</evidence>
<dbReference type="Pfam" id="PF00082">
    <property type="entry name" value="Peptidase_S8"/>
    <property type="match status" value="1"/>
</dbReference>
<accession>A0A6C1B041</accession>
<dbReference type="AlphaFoldDB" id="A0A6C1B041"/>
<comment type="similarity">
    <text evidence="1">Belongs to the peptidase S8 family.</text>
</comment>
<dbReference type="GO" id="GO:0004252">
    <property type="term" value="F:serine-type endopeptidase activity"/>
    <property type="evidence" value="ECO:0007669"/>
    <property type="project" value="UniProtKB-UniRule"/>
</dbReference>
<dbReference type="RefSeq" id="WP_173763344.1">
    <property type="nucleotide sequence ID" value="NZ_CP048836.1"/>
</dbReference>
<feature type="active site" description="Charge relay system" evidence="1">
    <location>
        <position position="175"/>
    </location>
</feature>
<evidence type="ECO:0000313" key="3">
    <source>
        <dbReference type="EMBL" id="QID16178.1"/>
    </source>
</evidence>
<dbReference type="InterPro" id="IPR036852">
    <property type="entry name" value="Peptidase_S8/S53_dom_sf"/>
</dbReference>
<organism evidence="3 4">
    <name type="scientific">Nitrogeniibacter mangrovi</name>
    <dbReference type="NCBI Taxonomy" id="2016596"/>
    <lineage>
        <taxon>Bacteria</taxon>
        <taxon>Pseudomonadati</taxon>
        <taxon>Pseudomonadota</taxon>
        <taxon>Betaproteobacteria</taxon>
        <taxon>Rhodocyclales</taxon>
        <taxon>Zoogloeaceae</taxon>
        <taxon>Nitrogeniibacter</taxon>
    </lineage>
</organism>
<dbReference type="Gene3D" id="3.40.50.200">
    <property type="entry name" value="Peptidase S8/S53 domain"/>
    <property type="match status" value="1"/>
</dbReference>
<evidence type="ECO:0000313" key="4">
    <source>
        <dbReference type="Proteomes" id="UP000501991"/>
    </source>
</evidence>
<gene>
    <name evidence="3" type="ORF">G3580_00185</name>
</gene>
<dbReference type="KEGG" id="azq:G3580_00185"/>
<keyword evidence="1" id="KW-0378">Hydrolase</keyword>
<dbReference type="Proteomes" id="UP000501991">
    <property type="component" value="Chromosome"/>
</dbReference>